<keyword evidence="2" id="KW-0413">Isomerase</keyword>
<organism evidence="3">
    <name type="scientific">marine metagenome</name>
    <dbReference type="NCBI Taxonomy" id="408172"/>
    <lineage>
        <taxon>unclassified sequences</taxon>
        <taxon>metagenomes</taxon>
        <taxon>ecological metagenomes</taxon>
    </lineage>
</organism>
<dbReference type="EMBL" id="UINC01056302">
    <property type="protein sequence ID" value="SVB76170.1"/>
    <property type="molecule type" value="Genomic_DNA"/>
</dbReference>
<name>A0A382GM13_9ZZZZ</name>
<dbReference type="Pfam" id="PF01678">
    <property type="entry name" value="DAP_epimerase"/>
    <property type="match status" value="1"/>
</dbReference>
<dbReference type="GO" id="GO:0005829">
    <property type="term" value="C:cytosol"/>
    <property type="evidence" value="ECO:0007669"/>
    <property type="project" value="TreeGrafter"/>
</dbReference>
<feature type="non-terminal residue" evidence="3">
    <location>
        <position position="1"/>
    </location>
</feature>
<dbReference type="Gene3D" id="3.10.310.10">
    <property type="entry name" value="Diaminopimelate Epimerase, Chain A, domain 1"/>
    <property type="match status" value="1"/>
</dbReference>
<dbReference type="GO" id="GO:0008837">
    <property type="term" value="F:diaminopimelate epimerase activity"/>
    <property type="evidence" value="ECO:0007669"/>
    <property type="project" value="InterPro"/>
</dbReference>
<dbReference type="PANTHER" id="PTHR31689:SF0">
    <property type="entry name" value="DIAMINOPIMELATE EPIMERASE"/>
    <property type="match status" value="1"/>
</dbReference>
<sequence>HHAEIIDNNYVRVKMNDIDMSNYDLIDKNFDNIYLDNGAPHLVINSNDIDKIDVFNEGRKIRYGDKYKHEGVNINFVEFTSNSSLCKVRTYERGVEDETLSCGTGAIAVAVVLNYSNIINKEEIKISMKGGNLKVSFNRVGDNFSNIWLSGAVSEIYKGEINGDIKG</sequence>
<dbReference type="PANTHER" id="PTHR31689">
    <property type="entry name" value="DIAMINOPIMELATE EPIMERASE, CHLOROPLASTIC"/>
    <property type="match status" value="1"/>
</dbReference>
<reference evidence="3" key="1">
    <citation type="submission" date="2018-05" db="EMBL/GenBank/DDBJ databases">
        <authorList>
            <person name="Lanie J.A."/>
            <person name="Ng W.-L."/>
            <person name="Kazmierczak K.M."/>
            <person name="Andrzejewski T.M."/>
            <person name="Davidsen T.M."/>
            <person name="Wayne K.J."/>
            <person name="Tettelin H."/>
            <person name="Glass J.I."/>
            <person name="Rusch D."/>
            <person name="Podicherti R."/>
            <person name="Tsui H.-C.T."/>
            <person name="Winkler M.E."/>
        </authorList>
    </citation>
    <scope>NUCLEOTIDE SEQUENCE</scope>
</reference>
<evidence type="ECO:0000256" key="2">
    <source>
        <dbReference type="ARBA" id="ARBA00023235"/>
    </source>
</evidence>
<accession>A0A382GM13</accession>
<protein>
    <recommendedName>
        <fullName evidence="4">Diaminopimelate epimerase</fullName>
    </recommendedName>
</protein>
<evidence type="ECO:0008006" key="4">
    <source>
        <dbReference type="Google" id="ProtNLM"/>
    </source>
</evidence>
<dbReference type="InterPro" id="IPR001653">
    <property type="entry name" value="DAP_epimerase_DapF"/>
</dbReference>
<comment type="similarity">
    <text evidence="1">Belongs to the diaminopimelate epimerase family.</text>
</comment>
<evidence type="ECO:0000256" key="1">
    <source>
        <dbReference type="ARBA" id="ARBA00010219"/>
    </source>
</evidence>
<dbReference type="GO" id="GO:0009089">
    <property type="term" value="P:lysine biosynthetic process via diaminopimelate"/>
    <property type="evidence" value="ECO:0007669"/>
    <property type="project" value="InterPro"/>
</dbReference>
<proteinExistence type="inferred from homology"/>
<evidence type="ECO:0000313" key="3">
    <source>
        <dbReference type="EMBL" id="SVB76170.1"/>
    </source>
</evidence>
<dbReference type="SUPFAM" id="SSF54506">
    <property type="entry name" value="Diaminopimelate epimerase-like"/>
    <property type="match status" value="1"/>
</dbReference>
<dbReference type="AlphaFoldDB" id="A0A382GM13"/>
<gene>
    <name evidence="3" type="ORF">METZ01_LOCUS229024</name>
</gene>